<dbReference type="EnsemblMetazoa" id="PPA38246.1">
    <property type="protein sequence ID" value="PPA38246.1"/>
    <property type="gene ID" value="WBGene00276615"/>
</dbReference>
<organism evidence="1 2">
    <name type="scientific">Pristionchus pacificus</name>
    <name type="common">Parasitic nematode worm</name>
    <dbReference type="NCBI Taxonomy" id="54126"/>
    <lineage>
        <taxon>Eukaryota</taxon>
        <taxon>Metazoa</taxon>
        <taxon>Ecdysozoa</taxon>
        <taxon>Nematoda</taxon>
        <taxon>Chromadorea</taxon>
        <taxon>Rhabditida</taxon>
        <taxon>Rhabditina</taxon>
        <taxon>Diplogasteromorpha</taxon>
        <taxon>Diplogasteroidea</taxon>
        <taxon>Neodiplogasteridae</taxon>
        <taxon>Pristionchus</taxon>
    </lineage>
</organism>
<evidence type="ECO:0000313" key="1">
    <source>
        <dbReference type="EnsemblMetazoa" id="PPA38246.1"/>
    </source>
</evidence>
<sequence>MRRPLEWSGLDREGYDTVLPDFWSSIMRNRNGFAVMRLNRLIMCPSSSAFSQWIKDQSYRFHRGRQIEDEDLVVRLDVAQFVKRRDSNVLERSKINDQRPYIILLCSR</sequence>
<accession>A0A2A6B4K6</accession>
<accession>A0A8R1UU60</accession>
<proteinExistence type="predicted"/>
<reference evidence="1" key="2">
    <citation type="submission" date="2022-06" db="UniProtKB">
        <authorList>
            <consortium name="EnsemblMetazoa"/>
        </authorList>
    </citation>
    <scope>IDENTIFICATION</scope>
    <source>
        <strain evidence="1">PS312</strain>
    </source>
</reference>
<protein>
    <submittedName>
        <fullName evidence="1">Uncharacterized protein</fullName>
    </submittedName>
</protein>
<keyword evidence="2" id="KW-1185">Reference proteome</keyword>
<reference evidence="2" key="1">
    <citation type="journal article" date="2008" name="Nat. Genet.">
        <title>The Pristionchus pacificus genome provides a unique perspective on nematode lifestyle and parasitism.</title>
        <authorList>
            <person name="Dieterich C."/>
            <person name="Clifton S.W."/>
            <person name="Schuster L.N."/>
            <person name="Chinwalla A."/>
            <person name="Delehaunty K."/>
            <person name="Dinkelacker I."/>
            <person name="Fulton L."/>
            <person name="Fulton R."/>
            <person name="Godfrey J."/>
            <person name="Minx P."/>
            <person name="Mitreva M."/>
            <person name="Roeseler W."/>
            <person name="Tian H."/>
            <person name="Witte H."/>
            <person name="Yang S.P."/>
            <person name="Wilson R.K."/>
            <person name="Sommer R.J."/>
        </authorList>
    </citation>
    <scope>NUCLEOTIDE SEQUENCE [LARGE SCALE GENOMIC DNA]</scope>
    <source>
        <strain evidence="2">PS312</strain>
    </source>
</reference>
<dbReference type="Proteomes" id="UP000005239">
    <property type="component" value="Unassembled WGS sequence"/>
</dbReference>
<dbReference type="AlphaFoldDB" id="A0A2A6B4K6"/>
<gene>
    <name evidence="1" type="primary">WBGene00276615</name>
</gene>
<name>A0A2A6B4K6_PRIPA</name>
<evidence type="ECO:0000313" key="2">
    <source>
        <dbReference type="Proteomes" id="UP000005239"/>
    </source>
</evidence>